<dbReference type="InParanoid" id="G3HS08"/>
<dbReference type="Proteomes" id="UP000001075">
    <property type="component" value="Unassembled WGS sequence"/>
</dbReference>
<gene>
    <name evidence="2" type="ORF">I79_013633</name>
</gene>
<evidence type="ECO:0000313" key="2">
    <source>
        <dbReference type="EMBL" id="EGW01521.1"/>
    </source>
</evidence>
<evidence type="ECO:0000256" key="1">
    <source>
        <dbReference type="SAM" id="MobiDB-lite"/>
    </source>
</evidence>
<proteinExistence type="predicted"/>
<name>G3HS08_CRIGR</name>
<dbReference type="EMBL" id="JH000648">
    <property type="protein sequence ID" value="EGW01521.1"/>
    <property type="molecule type" value="Genomic_DNA"/>
</dbReference>
<dbReference type="AlphaFoldDB" id="G3HS08"/>
<evidence type="ECO:0000313" key="3">
    <source>
        <dbReference type="Proteomes" id="UP000001075"/>
    </source>
</evidence>
<feature type="region of interest" description="Disordered" evidence="1">
    <location>
        <begin position="1"/>
        <end position="32"/>
    </location>
</feature>
<reference evidence="3" key="1">
    <citation type="journal article" date="2011" name="Nat. Biotechnol.">
        <title>The genomic sequence of the Chinese hamster ovary (CHO)-K1 cell line.</title>
        <authorList>
            <person name="Xu X."/>
            <person name="Nagarajan H."/>
            <person name="Lewis N.E."/>
            <person name="Pan S."/>
            <person name="Cai Z."/>
            <person name="Liu X."/>
            <person name="Chen W."/>
            <person name="Xie M."/>
            <person name="Wang W."/>
            <person name="Hammond S."/>
            <person name="Andersen M.R."/>
            <person name="Neff N."/>
            <person name="Passarelli B."/>
            <person name="Koh W."/>
            <person name="Fan H.C."/>
            <person name="Wang J."/>
            <person name="Gui Y."/>
            <person name="Lee K.H."/>
            <person name="Betenbaugh M.J."/>
            <person name="Quake S.R."/>
            <person name="Famili I."/>
            <person name="Palsson B.O."/>
            <person name="Wang J."/>
        </authorList>
    </citation>
    <scope>NUCLEOTIDE SEQUENCE [LARGE SCALE GENOMIC DNA]</scope>
    <source>
        <strain evidence="3">CHO K1 cell line</strain>
    </source>
</reference>
<sequence>MGPPPHSAAASKGQGPIFPGVVGNQPAAPQPPFPLECLGRMQAEREDELLALVAAAMVGI</sequence>
<organism evidence="2 3">
    <name type="scientific">Cricetulus griseus</name>
    <name type="common">Chinese hamster</name>
    <name type="synonym">Cricetulus barabensis griseus</name>
    <dbReference type="NCBI Taxonomy" id="10029"/>
    <lineage>
        <taxon>Eukaryota</taxon>
        <taxon>Metazoa</taxon>
        <taxon>Chordata</taxon>
        <taxon>Craniata</taxon>
        <taxon>Vertebrata</taxon>
        <taxon>Euteleostomi</taxon>
        <taxon>Mammalia</taxon>
        <taxon>Eutheria</taxon>
        <taxon>Euarchontoglires</taxon>
        <taxon>Glires</taxon>
        <taxon>Rodentia</taxon>
        <taxon>Myomorpha</taxon>
        <taxon>Muroidea</taxon>
        <taxon>Cricetidae</taxon>
        <taxon>Cricetinae</taxon>
        <taxon>Cricetulus</taxon>
    </lineage>
</organism>
<protein>
    <submittedName>
        <fullName evidence="2">Uncharacterized protein</fullName>
    </submittedName>
</protein>
<accession>G3HS08</accession>